<evidence type="ECO:0000313" key="1">
    <source>
        <dbReference type="EMBL" id="AKH46347.1"/>
    </source>
</evidence>
<protein>
    <submittedName>
        <fullName evidence="1">Uncharacterized protein</fullName>
    </submittedName>
</protein>
<accession>A0A0F7L4B9</accession>
<organism evidence="1">
    <name type="scientific">uncultured marine virus</name>
    <dbReference type="NCBI Taxonomy" id="186617"/>
    <lineage>
        <taxon>Viruses</taxon>
        <taxon>environmental samples</taxon>
    </lineage>
</organism>
<reference evidence="1" key="1">
    <citation type="journal article" date="2015" name="Front. Microbiol.">
        <title>Combining genomic sequencing methods to explore viral diversity and reveal potential virus-host interactions.</title>
        <authorList>
            <person name="Chow C.E."/>
            <person name="Winget D.M."/>
            <person name="White R.A.III."/>
            <person name="Hallam S.J."/>
            <person name="Suttle C.A."/>
        </authorList>
    </citation>
    <scope>NUCLEOTIDE SEQUENCE</scope>
    <source>
        <strain evidence="1">Anoxic3_6</strain>
    </source>
</reference>
<name>A0A0F7L4B9_9VIRU</name>
<sequence>MICNLSSGFAIAELLYINVVWSKVIFVDVRFFVLASEYSEVSHDLFLHGNLLSVLPYLFVEKI</sequence>
<proteinExistence type="predicted"/>
<dbReference type="EMBL" id="KR029581">
    <property type="protein sequence ID" value="AKH46347.1"/>
    <property type="molecule type" value="Genomic_DNA"/>
</dbReference>
<reference evidence="1" key="2">
    <citation type="submission" date="2015-03" db="EMBL/GenBank/DDBJ databases">
        <authorList>
            <person name="Chow C.-E.T."/>
            <person name="Winget D.M."/>
            <person name="White R.A.III."/>
            <person name="Hallam S.J."/>
            <person name="Suttle C.A."/>
        </authorList>
    </citation>
    <scope>NUCLEOTIDE SEQUENCE</scope>
    <source>
        <strain evidence="1">Anoxic3_6</strain>
    </source>
</reference>